<evidence type="ECO:0000259" key="6">
    <source>
        <dbReference type="PROSITE" id="PS50850"/>
    </source>
</evidence>
<dbReference type="Proteomes" id="UP000824037">
    <property type="component" value="Unassembled WGS sequence"/>
</dbReference>
<evidence type="ECO:0000313" key="7">
    <source>
        <dbReference type="EMBL" id="HIZ36246.1"/>
    </source>
</evidence>
<evidence type="ECO:0000256" key="4">
    <source>
        <dbReference type="ARBA" id="ARBA00023136"/>
    </source>
</evidence>
<dbReference type="GO" id="GO:0022857">
    <property type="term" value="F:transmembrane transporter activity"/>
    <property type="evidence" value="ECO:0007669"/>
    <property type="project" value="InterPro"/>
</dbReference>
<feature type="non-terminal residue" evidence="7">
    <location>
        <position position="1"/>
    </location>
</feature>
<protein>
    <submittedName>
        <fullName evidence="7">MFS transporter</fullName>
    </submittedName>
</protein>
<proteinExistence type="predicted"/>
<dbReference type="AlphaFoldDB" id="A0A9D2J4F1"/>
<keyword evidence="3 5" id="KW-1133">Transmembrane helix</keyword>
<dbReference type="InterPro" id="IPR011701">
    <property type="entry name" value="MFS"/>
</dbReference>
<feature type="transmembrane region" description="Helical" evidence="5">
    <location>
        <begin position="34"/>
        <end position="52"/>
    </location>
</feature>
<evidence type="ECO:0000256" key="3">
    <source>
        <dbReference type="ARBA" id="ARBA00022989"/>
    </source>
</evidence>
<dbReference type="GO" id="GO:0005886">
    <property type="term" value="C:plasma membrane"/>
    <property type="evidence" value="ECO:0007669"/>
    <property type="project" value="UniProtKB-SubCell"/>
</dbReference>
<keyword evidence="2 5" id="KW-0812">Transmembrane</keyword>
<name>A0A9D2J4F1_9MICO</name>
<keyword evidence="4 5" id="KW-0472">Membrane</keyword>
<sequence>AALAATGYIAMVGTQFIGRIAGDRLVDRFGQRTVARTGGIVVALGMGVALALPTVPGTIAGFGLAGLGVATLVPAAMSEADALPGLRHGTGLTVVSWLMRLSFLLSPPLVGLVSDATSLRTGLLVIPLAGVLVVLLAQVLPRRITRVLPPAAGPADGHRRPAPPPAA</sequence>
<dbReference type="Pfam" id="PF07690">
    <property type="entry name" value="MFS_1"/>
    <property type="match status" value="1"/>
</dbReference>
<dbReference type="InterPro" id="IPR051788">
    <property type="entry name" value="MFS_Transporter"/>
</dbReference>
<feature type="transmembrane region" description="Helical" evidence="5">
    <location>
        <begin position="122"/>
        <end position="140"/>
    </location>
</feature>
<dbReference type="InterPro" id="IPR020846">
    <property type="entry name" value="MFS_dom"/>
</dbReference>
<gene>
    <name evidence="7" type="ORF">H9815_10735</name>
</gene>
<evidence type="ECO:0000313" key="8">
    <source>
        <dbReference type="Proteomes" id="UP000824037"/>
    </source>
</evidence>
<organism evidence="7 8">
    <name type="scientific">Candidatus Ruania gallistercoris</name>
    <dbReference type="NCBI Taxonomy" id="2838746"/>
    <lineage>
        <taxon>Bacteria</taxon>
        <taxon>Bacillati</taxon>
        <taxon>Actinomycetota</taxon>
        <taxon>Actinomycetes</taxon>
        <taxon>Micrococcales</taxon>
        <taxon>Ruaniaceae</taxon>
        <taxon>Ruania</taxon>
    </lineage>
</organism>
<feature type="domain" description="Major facilitator superfamily (MFS) profile" evidence="6">
    <location>
        <begin position="1"/>
        <end position="167"/>
    </location>
</feature>
<evidence type="ECO:0000256" key="2">
    <source>
        <dbReference type="ARBA" id="ARBA00022692"/>
    </source>
</evidence>
<dbReference type="SUPFAM" id="SSF103473">
    <property type="entry name" value="MFS general substrate transporter"/>
    <property type="match status" value="1"/>
</dbReference>
<comment type="subcellular location">
    <subcellularLocation>
        <location evidence="1">Cell membrane</location>
        <topology evidence="1">Multi-pass membrane protein</topology>
    </subcellularLocation>
</comment>
<dbReference type="PANTHER" id="PTHR23514:SF13">
    <property type="entry name" value="INNER MEMBRANE PROTEIN YBJJ"/>
    <property type="match status" value="1"/>
</dbReference>
<dbReference type="PANTHER" id="PTHR23514">
    <property type="entry name" value="BYPASS OF STOP CODON PROTEIN 6"/>
    <property type="match status" value="1"/>
</dbReference>
<accession>A0A9D2J4F1</accession>
<reference evidence="7" key="1">
    <citation type="journal article" date="2021" name="PeerJ">
        <title>Extensive microbial diversity within the chicken gut microbiome revealed by metagenomics and culture.</title>
        <authorList>
            <person name="Gilroy R."/>
            <person name="Ravi A."/>
            <person name="Getino M."/>
            <person name="Pursley I."/>
            <person name="Horton D.L."/>
            <person name="Alikhan N.F."/>
            <person name="Baker D."/>
            <person name="Gharbi K."/>
            <person name="Hall N."/>
            <person name="Watson M."/>
            <person name="Adriaenssens E.M."/>
            <person name="Foster-Nyarko E."/>
            <person name="Jarju S."/>
            <person name="Secka A."/>
            <person name="Antonio M."/>
            <person name="Oren A."/>
            <person name="Chaudhuri R.R."/>
            <person name="La Ragione R."/>
            <person name="Hildebrand F."/>
            <person name="Pallen M.J."/>
        </authorList>
    </citation>
    <scope>NUCLEOTIDE SEQUENCE</scope>
    <source>
        <strain evidence="7">ChiGjej4B4-7305</strain>
    </source>
</reference>
<evidence type="ECO:0000256" key="1">
    <source>
        <dbReference type="ARBA" id="ARBA00004651"/>
    </source>
</evidence>
<dbReference type="Gene3D" id="1.20.1250.20">
    <property type="entry name" value="MFS general substrate transporter like domains"/>
    <property type="match status" value="1"/>
</dbReference>
<dbReference type="InterPro" id="IPR036259">
    <property type="entry name" value="MFS_trans_sf"/>
</dbReference>
<dbReference type="EMBL" id="DXBY01000181">
    <property type="protein sequence ID" value="HIZ36246.1"/>
    <property type="molecule type" value="Genomic_DNA"/>
</dbReference>
<reference evidence="7" key="2">
    <citation type="submission" date="2021-04" db="EMBL/GenBank/DDBJ databases">
        <authorList>
            <person name="Gilroy R."/>
        </authorList>
    </citation>
    <scope>NUCLEOTIDE SEQUENCE</scope>
    <source>
        <strain evidence="7">ChiGjej4B4-7305</strain>
    </source>
</reference>
<evidence type="ECO:0000256" key="5">
    <source>
        <dbReference type="SAM" id="Phobius"/>
    </source>
</evidence>
<comment type="caution">
    <text evidence="7">The sequence shown here is derived from an EMBL/GenBank/DDBJ whole genome shotgun (WGS) entry which is preliminary data.</text>
</comment>
<dbReference type="PROSITE" id="PS50850">
    <property type="entry name" value="MFS"/>
    <property type="match status" value="1"/>
</dbReference>